<protein>
    <submittedName>
        <fullName evidence="2">Radial spoke protein 1</fullName>
    </submittedName>
</protein>
<dbReference type="EMBL" id="JNBR01000360">
    <property type="protein sequence ID" value="OQR94545.1"/>
    <property type="molecule type" value="Genomic_DNA"/>
</dbReference>
<dbReference type="InterPro" id="IPR003409">
    <property type="entry name" value="MORN"/>
</dbReference>
<dbReference type="Gene3D" id="2.20.110.10">
    <property type="entry name" value="Histone H3 K4-specific methyltransferase SET7/9 N-terminal domain"/>
    <property type="match status" value="7"/>
</dbReference>
<dbReference type="OrthoDB" id="270720at2759"/>
<accession>A0A1V9Z956</accession>
<evidence type="ECO:0000313" key="3">
    <source>
        <dbReference type="Proteomes" id="UP000243579"/>
    </source>
</evidence>
<dbReference type="AlphaFoldDB" id="A0A1V9Z956"/>
<dbReference type="PANTHER" id="PTHR43215">
    <property type="entry name" value="RADIAL SPOKE HEAD 1 HOMOLOG"/>
    <property type="match status" value="1"/>
</dbReference>
<evidence type="ECO:0000313" key="2">
    <source>
        <dbReference type="EMBL" id="OQR94545.1"/>
    </source>
</evidence>
<dbReference type="STRING" id="1202772.A0A1V9Z956"/>
<name>A0A1V9Z956_ACHHY</name>
<evidence type="ECO:0000256" key="1">
    <source>
        <dbReference type="ARBA" id="ARBA00022737"/>
    </source>
</evidence>
<dbReference type="SUPFAM" id="SSF82185">
    <property type="entry name" value="Histone H3 K4-specific methyltransferase SET7/9 N-terminal domain"/>
    <property type="match status" value="5"/>
</dbReference>
<gene>
    <name evidence="2" type="ORF">ACHHYP_01140</name>
</gene>
<dbReference type="Pfam" id="PF02493">
    <property type="entry name" value="MORN"/>
    <property type="match status" value="15"/>
</dbReference>
<sequence length="522" mass="57942">MNVVYDVGSWRLTQDGRIYRRGKQRFANGDLYDGEWLEGVREGRGTFTYVSGAVYQGEFAQNLFHGFGSLRVPDTQHPLTKAWVKGSSYEGSFACGRKSGKGTLVHGDGSSYDGNFADDVFSGHGVLCYANGDRYDGDWKHGQWWGRGHLLYRDGGSYDGDFHAGQFHGCGRRTWPHRLGSYVGEYRMGRQHGTGVRVFADGSQFDGAWLDDRQHGSGVWTTDDFVYIGDFEAGKPHGNGLFRYENGDVYEGQVHSGFWYGRGKLCYKDGGYYDGDFAAVRVYRGVVNAAPNNKRHGKGRRVWSNGHSYDGEWSQDVMHGRGTLTSLVEGMKVEYVGAFSNGRQTGDGTITLLKTTTGPLEFPLGSGNFHVGKGVSMYTGGFFNGAFHGQGTFIFTDGRRYIGAWRHGKRSGKGEAHMIPTADCGDERRLYIRGKDALYRVAKYVGDFNDDVREGHGTIFYSNGESVEGQFVGGHVHGRAKYTFATKKTRWGTWQHGTRVAWDGPSNQDDEPSKLFGEVVSA</sequence>
<keyword evidence="1" id="KW-0677">Repeat</keyword>
<organism evidence="2 3">
    <name type="scientific">Achlya hypogyna</name>
    <name type="common">Oomycete</name>
    <name type="synonym">Protoachlya hypogyna</name>
    <dbReference type="NCBI Taxonomy" id="1202772"/>
    <lineage>
        <taxon>Eukaryota</taxon>
        <taxon>Sar</taxon>
        <taxon>Stramenopiles</taxon>
        <taxon>Oomycota</taxon>
        <taxon>Saprolegniomycetes</taxon>
        <taxon>Saprolegniales</taxon>
        <taxon>Achlyaceae</taxon>
        <taxon>Achlya</taxon>
    </lineage>
</organism>
<proteinExistence type="predicted"/>
<reference evidence="2 3" key="1">
    <citation type="journal article" date="2014" name="Genome Biol. Evol.">
        <title>The secreted proteins of Achlya hypogyna and Thraustotheca clavata identify the ancestral oomycete secretome and reveal gene acquisitions by horizontal gene transfer.</title>
        <authorList>
            <person name="Misner I."/>
            <person name="Blouin N."/>
            <person name="Leonard G."/>
            <person name="Richards T.A."/>
            <person name="Lane C.E."/>
        </authorList>
    </citation>
    <scope>NUCLEOTIDE SEQUENCE [LARGE SCALE GENOMIC DNA]</scope>
    <source>
        <strain evidence="2 3">ATCC 48635</strain>
    </source>
</reference>
<dbReference type="Proteomes" id="UP000243579">
    <property type="component" value="Unassembled WGS sequence"/>
</dbReference>
<comment type="caution">
    <text evidence="2">The sequence shown here is derived from an EMBL/GenBank/DDBJ whole genome shotgun (WGS) entry which is preliminary data.</text>
</comment>
<keyword evidence="3" id="KW-1185">Reference proteome</keyword>
<dbReference type="PANTHER" id="PTHR43215:SF14">
    <property type="entry name" value="RADIAL SPOKE HEAD 1 HOMOLOG"/>
    <property type="match status" value="1"/>
</dbReference>
<dbReference type="SMART" id="SM00698">
    <property type="entry name" value="MORN"/>
    <property type="match status" value="17"/>
</dbReference>